<dbReference type="EMBL" id="CAWUPB010001111">
    <property type="protein sequence ID" value="CAK7338089.1"/>
    <property type="molecule type" value="Genomic_DNA"/>
</dbReference>
<feature type="non-terminal residue" evidence="2">
    <location>
        <position position="1"/>
    </location>
</feature>
<reference evidence="2 3" key="1">
    <citation type="submission" date="2024-01" db="EMBL/GenBank/DDBJ databases">
        <authorList>
            <person name="Waweru B."/>
        </authorList>
    </citation>
    <scope>NUCLEOTIDE SEQUENCE [LARGE SCALE GENOMIC DNA]</scope>
</reference>
<evidence type="ECO:0000313" key="2">
    <source>
        <dbReference type="EMBL" id="CAK7338089.1"/>
    </source>
</evidence>
<comment type="caution">
    <text evidence="2">The sequence shown here is derived from an EMBL/GenBank/DDBJ whole genome shotgun (WGS) entry which is preliminary data.</text>
</comment>
<feature type="compositionally biased region" description="Low complexity" evidence="1">
    <location>
        <begin position="1"/>
        <end position="19"/>
    </location>
</feature>
<dbReference type="AlphaFoldDB" id="A0AAV1RN52"/>
<dbReference type="Proteomes" id="UP001314170">
    <property type="component" value="Unassembled WGS sequence"/>
</dbReference>
<protein>
    <submittedName>
        <fullName evidence="2">Uncharacterized protein</fullName>
    </submittedName>
</protein>
<name>A0AAV1RN52_9ROSI</name>
<feature type="region of interest" description="Disordered" evidence="1">
    <location>
        <begin position="1"/>
        <end position="31"/>
    </location>
</feature>
<proteinExistence type="predicted"/>
<organism evidence="2 3">
    <name type="scientific">Dovyalis caffra</name>
    <dbReference type="NCBI Taxonomy" id="77055"/>
    <lineage>
        <taxon>Eukaryota</taxon>
        <taxon>Viridiplantae</taxon>
        <taxon>Streptophyta</taxon>
        <taxon>Embryophyta</taxon>
        <taxon>Tracheophyta</taxon>
        <taxon>Spermatophyta</taxon>
        <taxon>Magnoliopsida</taxon>
        <taxon>eudicotyledons</taxon>
        <taxon>Gunneridae</taxon>
        <taxon>Pentapetalae</taxon>
        <taxon>rosids</taxon>
        <taxon>fabids</taxon>
        <taxon>Malpighiales</taxon>
        <taxon>Salicaceae</taxon>
        <taxon>Flacourtieae</taxon>
        <taxon>Dovyalis</taxon>
    </lineage>
</organism>
<sequence length="87" mass="9248">LGTQLYEGDSSDSSPYPSGLTTTTPSQQRLGDKVVRVKVARLFGGGDSTGKRAMSKASLGERRTMKKARSMVAIDVGKVGERGRCGR</sequence>
<evidence type="ECO:0000256" key="1">
    <source>
        <dbReference type="SAM" id="MobiDB-lite"/>
    </source>
</evidence>
<feature type="compositionally biased region" description="Polar residues" evidence="1">
    <location>
        <begin position="20"/>
        <end position="29"/>
    </location>
</feature>
<gene>
    <name evidence="2" type="ORF">DCAF_LOCUS13131</name>
</gene>
<feature type="region of interest" description="Disordered" evidence="1">
    <location>
        <begin position="46"/>
        <end position="66"/>
    </location>
</feature>
<evidence type="ECO:0000313" key="3">
    <source>
        <dbReference type="Proteomes" id="UP001314170"/>
    </source>
</evidence>
<accession>A0AAV1RN52</accession>
<keyword evidence="3" id="KW-1185">Reference proteome</keyword>